<evidence type="ECO:0000313" key="2">
    <source>
        <dbReference type="EMBL" id="PLW39496.1"/>
    </source>
</evidence>
<dbReference type="SUPFAM" id="SSF56219">
    <property type="entry name" value="DNase I-like"/>
    <property type="match status" value="1"/>
</dbReference>
<proteinExistence type="predicted"/>
<dbReference type="EMBL" id="PGCJ01000194">
    <property type="protein sequence ID" value="PLW39496.1"/>
    <property type="molecule type" value="Genomic_DNA"/>
</dbReference>
<reference evidence="2 3" key="1">
    <citation type="submission" date="2017-11" db="EMBL/GenBank/DDBJ databases">
        <title>De novo assembly and phasing of dikaryotic genomes from two isolates of Puccinia coronata f. sp. avenae, the causal agent of oat crown rust.</title>
        <authorList>
            <person name="Miller M.E."/>
            <person name="Zhang Y."/>
            <person name="Omidvar V."/>
            <person name="Sperschneider J."/>
            <person name="Schwessinger B."/>
            <person name="Raley C."/>
            <person name="Palmer J.M."/>
            <person name="Garnica D."/>
            <person name="Upadhyaya N."/>
            <person name="Rathjen J."/>
            <person name="Taylor J.M."/>
            <person name="Park R.F."/>
            <person name="Dodds P.N."/>
            <person name="Hirsch C.D."/>
            <person name="Kianian S.F."/>
            <person name="Figueroa M."/>
        </authorList>
    </citation>
    <scope>NUCLEOTIDE SEQUENCE [LARGE SCALE GENOMIC DNA]</scope>
    <source>
        <strain evidence="2">12NC29</strain>
    </source>
</reference>
<dbReference type="OrthoDB" id="2516643at2759"/>
<dbReference type="AlphaFoldDB" id="A0A2N5UPD2"/>
<feature type="domain" description="Endonuclease/exonuclease/phosphatase" evidence="1">
    <location>
        <begin position="194"/>
        <end position="312"/>
    </location>
</feature>
<evidence type="ECO:0000313" key="3">
    <source>
        <dbReference type="Proteomes" id="UP000235388"/>
    </source>
</evidence>
<evidence type="ECO:0000259" key="1">
    <source>
        <dbReference type="Pfam" id="PF14529"/>
    </source>
</evidence>
<dbReference type="InterPro" id="IPR005135">
    <property type="entry name" value="Endo/exonuclease/phosphatase"/>
</dbReference>
<keyword evidence="3" id="KW-1185">Reference proteome</keyword>
<dbReference type="InterPro" id="IPR036691">
    <property type="entry name" value="Endo/exonu/phosph_ase_sf"/>
</dbReference>
<comment type="caution">
    <text evidence="2">The sequence shown here is derived from an EMBL/GenBank/DDBJ whole genome shotgun (WGS) entry which is preliminary data.</text>
</comment>
<dbReference type="GO" id="GO:0003824">
    <property type="term" value="F:catalytic activity"/>
    <property type="evidence" value="ECO:0007669"/>
    <property type="project" value="InterPro"/>
</dbReference>
<sequence>MPAAANKITLALDNSFSVDKIFKIQWLGGPRDPSDPRQAGTIVIALSDATLADRLVKQRGIFLNSSFHRVKKFKKIPPQFFKCLQMGHFGKWCRAAKPKCGTCGDKHKTRDCQVTSDPNHQEPWIHPLTSLPPDHEGWWTIYSPKHQPTCLQDKHCTVSYVRKTFASRDMKVLPGGSKFLTAVELLMPDGLRLQAINLYVQPGTTTGINQLGTWLETSNNRCMATIIGMDLNLHHHSWNPPGYHHIHKTDKSLVSLCGKNGYRLISEKDTPTFLSRRGPKTVIDLTWANFLASRRVASTSTSSDNHGSDHQKLITHITTRPAKPTFHTVAPKAADVDQACLQKTVQAKLTQLSPRLQHLPIDEVEQELTSSIFNA</sequence>
<dbReference type="Proteomes" id="UP000235388">
    <property type="component" value="Unassembled WGS sequence"/>
</dbReference>
<name>A0A2N5UPD2_9BASI</name>
<gene>
    <name evidence="2" type="ORF">PCANC_16797</name>
</gene>
<dbReference type="Gene3D" id="3.60.10.10">
    <property type="entry name" value="Endonuclease/exonuclease/phosphatase"/>
    <property type="match status" value="1"/>
</dbReference>
<protein>
    <recommendedName>
        <fullName evidence="1">Endonuclease/exonuclease/phosphatase domain-containing protein</fullName>
    </recommendedName>
</protein>
<organism evidence="2 3">
    <name type="scientific">Puccinia coronata f. sp. avenae</name>
    <dbReference type="NCBI Taxonomy" id="200324"/>
    <lineage>
        <taxon>Eukaryota</taxon>
        <taxon>Fungi</taxon>
        <taxon>Dikarya</taxon>
        <taxon>Basidiomycota</taxon>
        <taxon>Pucciniomycotina</taxon>
        <taxon>Pucciniomycetes</taxon>
        <taxon>Pucciniales</taxon>
        <taxon>Pucciniaceae</taxon>
        <taxon>Puccinia</taxon>
    </lineage>
</organism>
<accession>A0A2N5UPD2</accession>
<dbReference type="Pfam" id="PF14529">
    <property type="entry name" value="Exo_endo_phos_2"/>
    <property type="match status" value="1"/>
</dbReference>